<comment type="subcellular location">
    <subcellularLocation>
        <location evidence="1">Nucleus</location>
    </subcellularLocation>
</comment>
<reference evidence="8 9" key="1">
    <citation type="journal article" date="2018" name="Science">
        <title>The opium poppy genome and morphinan production.</title>
        <authorList>
            <person name="Guo L."/>
            <person name="Winzer T."/>
            <person name="Yang X."/>
            <person name="Li Y."/>
            <person name="Ning Z."/>
            <person name="He Z."/>
            <person name="Teodor R."/>
            <person name="Lu Y."/>
            <person name="Bowser T.A."/>
            <person name="Graham I.A."/>
            <person name="Ye K."/>
        </authorList>
    </citation>
    <scope>NUCLEOTIDE SEQUENCE [LARGE SCALE GENOMIC DNA]</scope>
    <source>
        <strain evidence="9">cv. HN1</strain>
        <tissue evidence="8">Leaves</tissue>
    </source>
</reference>
<dbReference type="STRING" id="3469.A0A4Y7L8S2"/>
<dbReference type="GO" id="GO:0003714">
    <property type="term" value="F:transcription corepressor activity"/>
    <property type="evidence" value="ECO:0007669"/>
    <property type="project" value="TreeGrafter"/>
</dbReference>
<feature type="region of interest" description="Disordered" evidence="5">
    <location>
        <begin position="411"/>
        <end position="440"/>
    </location>
</feature>
<sequence>MDSGKEDSHGDSISEETSNTSQSPVSCEPDRDDDICGKLQKPPRIGHVYQVEIPPSILETEPVQPVKGLSEEGIMVDVADSFVEALPIPIMWINNVNDRRDDANGSLNSKNTKHIRKSSNKEVIETMVKSEDKIYYAAPGCLGNSWTDLEKEAFLLGLYIFGKNLVMVKRFVESKAKADILSFYYGEFYRSAAYRRWSSSRNKDRRSRRCIQGPKMFKTWRQQKFLSCLLPLIPEKCHATLVEVSKNFEASNVSLEDYVSTLKATIGLAVLVEVFGIGKGKQDLTGLVTDPARNNQQVISHPEIPVGKGCSTLTLDEIVGFLTGDYRLSKARSNDLFWEAVWPRLLARGWQSKQPKNHIGTSSKNPLVFIVPGVKKFSRRKLVKGDKYFDSVADVLTKVASDPRLIELEDEPGKANIGSPENDCDNKKMKLDKGGSSDHKRSIYLQPQLPESNSDLMKFTVVDTSMGDGEDPFLVRELRSLPVQTTETSFPESHSSHSANGFKELAHEKGVVDMSLNCTRDTSTSRSSEAIADKEVRSDSLKFIITVSKKEMQIKAPVRADVSLRNDMDQSSCDPDMDSRKTIKSQFSRRRNPSQPNCLSPVIKRRRLTACCETKAICSKDSSSRTRGMREEEDPHLYLGSSDSSDNMVSEVTQSQEKVYSSSSGEGSPDENFFGKYISQKEKYPPRLSIDLNLPHVLSNVERDQPFIKEVEISQSDPSFEHPPSPASSELTGTEQQLPGLVSRRQGTRKRPLTAKALEALACGFLTTKRKPR</sequence>
<dbReference type="OrthoDB" id="1634742at2759"/>
<dbReference type="Proteomes" id="UP000316621">
    <property type="component" value="Chromosome 10"/>
</dbReference>
<accession>A0A4Y7L8S2</accession>
<evidence type="ECO:0000259" key="7">
    <source>
        <dbReference type="Pfam" id="PF25826"/>
    </source>
</evidence>
<feature type="region of interest" description="Disordered" evidence="5">
    <location>
        <begin position="714"/>
        <end position="753"/>
    </location>
</feature>
<dbReference type="SUPFAM" id="SSF46689">
    <property type="entry name" value="Homeodomain-like"/>
    <property type="match status" value="1"/>
</dbReference>
<evidence type="ECO:0008006" key="10">
    <source>
        <dbReference type="Google" id="ProtNLM"/>
    </source>
</evidence>
<feature type="region of interest" description="Disordered" evidence="5">
    <location>
        <begin position="566"/>
        <end position="600"/>
    </location>
</feature>
<dbReference type="EMBL" id="CM010724">
    <property type="protein sequence ID" value="RZC80858.1"/>
    <property type="molecule type" value="Genomic_DNA"/>
</dbReference>
<feature type="compositionally biased region" description="Basic and acidic residues" evidence="5">
    <location>
        <begin position="622"/>
        <end position="636"/>
    </location>
</feature>
<evidence type="ECO:0000256" key="4">
    <source>
        <dbReference type="ARBA" id="ARBA00023242"/>
    </source>
</evidence>
<evidence type="ECO:0000256" key="2">
    <source>
        <dbReference type="ARBA" id="ARBA00023015"/>
    </source>
</evidence>
<keyword evidence="9" id="KW-1185">Reference proteome</keyword>
<proteinExistence type="predicted"/>
<feature type="region of interest" description="Disordered" evidence="5">
    <location>
        <begin position="1"/>
        <end position="41"/>
    </location>
</feature>
<dbReference type="OMA" id="SYEHINT"/>
<dbReference type="Pfam" id="PF25826">
    <property type="entry name" value="DUF7952"/>
    <property type="match status" value="1"/>
</dbReference>
<feature type="compositionally biased region" description="Polar residues" evidence="5">
    <location>
        <begin position="15"/>
        <end position="25"/>
    </location>
</feature>
<evidence type="ECO:0000313" key="8">
    <source>
        <dbReference type="EMBL" id="RZC80858.1"/>
    </source>
</evidence>
<dbReference type="PANTHER" id="PTHR13859">
    <property type="entry name" value="ATROPHIN-RELATED"/>
    <property type="match status" value="1"/>
</dbReference>
<evidence type="ECO:0000313" key="9">
    <source>
        <dbReference type="Proteomes" id="UP000316621"/>
    </source>
</evidence>
<organism evidence="8 9">
    <name type="scientific">Papaver somniferum</name>
    <name type="common">Opium poppy</name>
    <dbReference type="NCBI Taxonomy" id="3469"/>
    <lineage>
        <taxon>Eukaryota</taxon>
        <taxon>Viridiplantae</taxon>
        <taxon>Streptophyta</taxon>
        <taxon>Embryophyta</taxon>
        <taxon>Tracheophyta</taxon>
        <taxon>Spermatophyta</taxon>
        <taxon>Magnoliopsida</taxon>
        <taxon>Ranunculales</taxon>
        <taxon>Papaveraceae</taxon>
        <taxon>Papaveroideae</taxon>
        <taxon>Papaver</taxon>
    </lineage>
</organism>
<dbReference type="Gramene" id="RZC80858">
    <property type="protein sequence ID" value="RZC80858"/>
    <property type="gene ID" value="C5167_043441"/>
</dbReference>
<keyword evidence="4" id="KW-0539">Nucleus</keyword>
<feature type="compositionally biased region" description="Polar residues" evidence="5">
    <location>
        <begin position="727"/>
        <end position="737"/>
    </location>
</feature>
<dbReference type="InterPro" id="IPR056067">
    <property type="entry name" value="DUF7650"/>
</dbReference>
<evidence type="ECO:0000259" key="6">
    <source>
        <dbReference type="Pfam" id="PF24662"/>
    </source>
</evidence>
<evidence type="ECO:0000256" key="3">
    <source>
        <dbReference type="ARBA" id="ARBA00023163"/>
    </source>
</evidence>
<dbReference type="GO" id="GO:0005634">
    <property type="term" value="C:nucleus"/>
    <property type="evidence" value="ECO:0007669"/>
    <property type="project" value="UniProtKB-SubCell"/>
</dbReference>
<dbReference type="AlphaFoldDB" id="A0A4Y7L8S2"/>
<keyword evidence="2" id="KW-0805">Transcription regulation</keyword>
<dbReference type="InterPro" id="IPR057712">
    <property type="entry name" value="DUF7952"/>
</dbReference>
<feature type="compositionally biased region" description="Basic and acidic residues" evidence="5">
    <location>
        <begin position="424"/>
        <end position="440"/>
    </location>
</feature>
<protein>
    <recommendedName>
        <fullName evidence="10">SANT domain-containing protein</fullName>
    </recommendedName>
</protein>
<evidence type="ECO:0000256" key="1">
    <source>
        <dbReference type="ARBA" id="ARBA00004123"/>
    </source>
</evidence>
<feature type="domain" description="DUF7650" evidence="6">
    <location>
        <begin position="316"/>
        <end position="403"/>
    </location>
</feature>
<feature type="compositionally biased region" description="Basic and acidic residues" evidence="5">
    <location>
        <begin position="1"/>
        <end position="12"/>
    </location>
</feature>
<dbReference type="Pfam" id="PF24662">
    <property type="entry name" value="DUF7650"/>
    <property type="match status" value="1"/>
</dbReference>
<dbReference type="PANTHER" id="PTHR13859:SF11">
    <property type="entry name" value="GRUNGE, ISOFORM J"/>
    <property type="match status" value="1"/>
</dbReference>
<feature type="compositionally biased region" description="Polar residues" evidence="5">
    <location>
        <begin position="641"/>
        <end position="666"/>
    </location>
</feature>
<feature type="domain" description="DUF7952" evidence="7">
    <location>
        <begin position="146"/>
        <end position="278"/>
    </location>
</feature>
<dbReference type="InterPro" id="IPR009057">
    <property type="entry name" value="Homeodomain-like_sf"/>
</dbReference>
<evidence type="ECO:0000256" key="5">
    <source>
        <dbReference type="SAM" id="MobiDB-lite"/>
    </source>
</evidence>
<gene>
    <name evidence="8" type="ORF">C5167_043441</name>
</gene>
<name>A0A4Y7L8S2_PAPSO</name>
<keyword evidence="3" id="KW-0804">Transcription</keyword>
<feature type="region of interest" description="Disordered" evidence="5">
    <location>
        <begin position="622"/>
        <end position="672"/>
    </location>
</feature>